<protein>
    <submittedName>
        <fullName evidence="1">Uncharacterized protein</fullName>
    </submittedName>
</protein>
<sequence>MAEERENRIAQAIRAAAERPTATAARMHGIPRSTLRGRQDGATTNREAKIPTQRLSPIQEEDLVNWILDEEAVGRAPTLLRIRRFAEQICKFSGDDDPLSRGWVYRFISRHECIKTKLARSLETKRVKGTTKEELDVFYNRLGTQITEKDVHPADILNVDETGVAEGETKAGRVVGTAFTRFSYVAENDSRTWVSILEAASATGRRLRPVVVFTGKTLQGQWFERDKIPDWGFDCSPTGWSNSRIFENWFIDLFLPEIDPGEGHWRILILDGHSSHVTIPFMFLAWLNKVQLIYLPPHTSHLTQPLDVGVFAALKKYFHQETDKFVDLEARSPIQKQHFIEAYKIASDKAFTSNNIRGGFHGAGITPCDAQKAISKVVAEERLHPKSAAPKTPPKKNQLSDDVWSTPKNSKDISRLLKRARSEKDYNDRASRFADRKIRKLTDHLLSENILLIKQNERLRLEIALKKKMGRKTVEKDPNERFARIEAIAYACAEADDAADNYETRHAANIVQEAMEIADYDEDEMENSFQLS</sequence>
<evidence type="ECO:0000313" key="1">
    <source>
        <dbReference type="EMBL" id="UPL02212.1"/>
    </source>
</evidence>
<gene>
    <name evidence="1" type="ORF">LCI18_013146</name>
</gene>
<dbReference type="EMBL" id="CP090039">
    <property type="protein sequence ID" value="UPL02212.1"/>
    <property type="molecule type" value="Genomic_DNA"/>
</dbReference>
<keyword evidence="2" id="KW-1185">Reference proteome</keyword>
<dbReference type="Proteomes" id="UP000830768">
    <property type="component" value="Chromosome 11"/>
</dbReference>
<name>A0ACD3ZM84_FUSSC</name>
<reference evidence="1" key="1">
    <citation type="submission" date="2021-11" db="EMBL/GenBank/DDBJ databases">
        <title>Fusarium solani-melongenae Genome sequencing and assembly.</title>
        <authorList>
            <person name="Xie S."/>
            <person name="Huang L."/>
            <person name="Zhang X."/>
        </authorList>
    </citation>
    <scope>NUCLEOTIDE SEQUENCE</scope>
    <source>
        <strain evidence="1">CRI 24-3</strain>
    </source>
</reference>
<organism evidence="1 2">
    <name type="scientific">Fusarium solani subsp. cucurbitae</name>
    <name type="common">Neocosmosporum cucurbitae</name>
    <dbReference type="NCBI Taxonomy" id="2747967"/>
    <lineage>
        <taxon>Eukaryota</taxon>
        <taxon>Fungi</taxon>
        <taxon>Dikarya</taxon>
        <taxon>Ascomycota</taxon>
        <taxon>Pezizomycotina</taxon>
        <taxon>Sordariomycetes</taxon>
        <taxon>Hypocreomycetidae</taxon>
        <taxon>Hypocreales</taxon>
        <taxon>Nectriaceae</taxon>
        <taxon>Fusarium</taxon>
        <taxon>Fusarium solani species complex</taxon>
    </lineage>
</organism>
<accession>A0ACD3ZM84</accession>
<evidence type="ECO:0000313" key="2">
    <source>
        <dbReference type="Proteomes" id="UP000830768"/>
    </source>
</evidence>
<proteinExistence type="predicted"/>